<keyword evidence="1" id="KW-0732">Signal</keyword>
<sequence>MRTSTNSLASICVLLATSVFSISAVAGTILANDGVVYIEASPSPLNTTPVTDPIGNPIGSIAFGGGQILLEDYAGNPLTTYDPNPTWWNAPGVAYTTTTHGIEISFSNLNVTGFTFNIGANQNAMAWIEAYYDDGSGNTLKTGWTGGIGPSSTPSYGVYVSQPSVSCAVITKIVVDPTFEWGIGNFGIAESSCSSVPEPGTTNLFGMGLLAIGFAQYMQSTRRKKLLVRNI</sequence>
<gene>
    <name evidence="2" type="ORF">COA96_03680</name>
</gene>
<reference evidence="3" key="1">
    <citation type="submission" date="2017-08" db="EMBL/GenBank/DDBJ databases">
        <title>A dynamic microbial community with high functional redundancy inhabits the cold, oxic subseafloor aquifer.</title>
        <authorList>
            <person name="Tully B.J."/>
            <person name="Wheat C.G."/>
            <person name="Glazer B.T."/>
            <person name="Huber J.A."/>
        </authorList>
    </citation>
    <scope>NUCLEOTIDE SEQUENCE [LARGE SCALE GENOMIC DNA]</scope>
</reference>
<proteinExistence type="predicted"/>
<dbReference type="Proteomes" id="UP000218327">
    <property type="component" value="Unassembled WGS sequence"/>
</dbReference>
<dbReference type="EMBL" id="NVVJ01000007">
    <property type="protein sequence ID" value="PCJ27296.1"/>
    <property type="molecule type" value="Genomic_DNA"/>
</dbReference>
<name>A0A2A5B8G1_9GAMM</name>
<accession>A0A2A5B8G1</accession>
<evidence type="ECO:0000313" key="3">
    <source>
        <dbReference type="Proteomes" id="UP000218327"/>
    </source>
</evidence>
<dbReference type="AlphaFoldDB" id="A0A2A5B8G1"/>
<organism evidence="2 3">
    <name type="scientific">SAR86 cluster bacterium</name>
    <dbReference type="NCBI Taxonomy" id="2030880"/>
    <lineage>
        <taxon>Bacteria</taxon>
        <taxon>Pseudomonadati</taxon>
        <taxon>Pseudomonadota</taxon>
        <taxon>Gammaproteobacteria</taxon>
        <taxon>SAR86 cluster</taxon>
    </lineage>
</organism>
<comment type="caution">
    <text evidence="2">The sequence shown here is derived from an EMBL/GenBank/DDBJ whole genome shotgun (WGS) entry which is preliminary data.</text>
</comment>
<evidence type="ECO:0000313" key="2">
    <source>
        <dbReference type="EMBL" id="PCJ27296.1"/>
    </source>
</evidence>
<feature type="signal peptide" evidence="1">
    <location>
        <begin position="1"/>
        <end position="26"/>
    </location>
</feature>
<protein>
    <submittedName>
        <fullName evidence="2">Uncharacterized protein</fullName>
    </submittedName>
</protein>
<feature type="chain" id="PRO_5013014889" evidence="1">
    <location>
        <begin position="27"/>
        <end position="231"/>
    </location>
</feature>
<evidence type="ECO:0000256" key="1">
    <source>
        <dbReference type="SAM" id="SignalP"/>
    </source>
</evidence>